<keyword evidence="2" id="KW-1185">Reference proteome</keyword>
<evidence type="ECO:0000313" key="2">
    <source>
        <dbReference type="Proteomes" id="UP000772434"/>
    </source>
</evidence>
<accession>A0A9P5P5G4</accession>
<dbReference type="AlphaFoldDB" id="A0A9P5P5G4"/>
<dbReference type="OrthoDB" id="3003360at2759"/>
<dbReference type="EMBL" id="JADNRY010000495">
    <property type="protein sequence ID" value="KAF9047232.1"/>
    <property type="molecule type" value="Genomic_DNA"/>
</dbReference>
<reference evidence="1" key="1">
    <citation type="submission" date="2020-11" db="EMBL/GenBank/DDBJ databases">
        <authorList>
            <consortium name="DOE Joint Genome Institute"/>
            <person name="Ahrendt S."/>
            <person name="Riley R."/>
            <person name="Andreopoulos W."/>
            <person name="Labutti K."/>
            <person name="Pangilinan J."/>
            <person name="Ruiz-Duenas F.J."/>
            <person name="Barrasa J.M."/>
            <person name="Sanchez-Garcia M."/>
            <person name="Camarero S."/>
            <person name="Miyauchi S."/>
            <person name="Serrano A."/>
            <person name="Linde D."/>
            <person name="Babiker R."/>
            <person name="Drula E."/>
            <person name="Ayuso-Fernandez I."/>
            <person name="Pacheco R."/>
            <person name="Padilla G."/>
            <person name="Ferreira P."/>
            <person name="Barriuso J."/>
            <person name="Kellner H."/>
            <person name="Castanera R."/>
            <person name="Alfaro M."/>
            <person name="Ramirez L."/>
            <person name="Pisabarro A.G."/>
            <person name="Kuo A."/>
            <person name="Tritt A."/>
            <person name="Lipzen A."/>
            <person name="He G."/>
            <person name="Yan M."/>
            <person name="Ng V."/>
            <person name="Cullen D."/>
            <person name="Martin F."/>
            <person name="Rosso M.-N."/>
            <person name="Henrissat B."/>
            <person name="Hibbett D."/>
            <person name="Martinez A.T."/>
            <person name="Grigoriev I.V."/>
        </authorList>
    </citation>
    <scope>NUCLEOTIDE SEQUENCE</scope>
    <source>
        <strain evidence="1">AH 40177</strain>
    </source>
</reference>
<dbReference type="Proteomes" id="UP000772434">
    <property type="component" value="Unassembled WGS sequence"/>
</dbReference>
<name>A0A9P5P5G4_9AGAR</name>
<organism evidence="1 2">
    <name type="scientific">Rhodocollybia butyracea</name>
    <dbReference type="NCBI Taxonomy" id="206335"/>
    <lineage>
        <taxon>Eukaryota</taxon>
        <taxon>Fungi</taxon>
        <taxon>Dikarya</taxon>
        <taxon>Basidiomycota</taxon>
        <taxon>Agaricomycotina</taxon>
        <taxon>Agaricomycetes</taxon>
        <taxon>Agaricomycetidae</taxon>
        <taxon>Agaricales</taxon>
        <taxon>Marasmiineae</taxon>
        <taxon>Omphalotaceae</taxon>
        <taxon>Rhodocollybia</taxon>
    </lineage>
</organism>
<gene>
    <name evidence="1" type="ORF">BDP27DRAFT_694732</name>
</gene>
<proteinExistence type="predicted"/>
<protein>
    <submittedName>
        <fullName evidence="1">Uncharacterized protein</fullName>
    </submittedName>
</protein>
<sequence length="259" mass="28547">MSSSNTDLLSNNAKVALSSDNAETEEADVAALVKAYKDIRASVASYDAKFKAVMKNDNARDAFMKAMMDNTELSQSVVADFPNAIEITRDNVKAAGNGPSGVEMYLTPPHGTKGFTNQIYQLGEEWILDVYAYRHANSRDVTVIVVHSGSIPHPSPGAPITWMNKFSLGTTPATLYKSHHPMTYDSDLGDDRYSYLIDYTNNINMIGPDGKNPIVFRAIYKETFTTGIMGATNNPNNLQFVQVNFIPWVVIVFMVTLIT</sequence>
<evidence type="ECO:0000313" key="1">
    <source>
        <dbReference type="EMBL" id="KAF9047232.1"/>
    </source>
</evidence>
<comment type="caution">
    <text evidence="1">The sequence shown here is derived from an EMBL/GenBank/DDBJ whole genome shotgun (WGS) entry which is preliminary data.</text>
</comment>